<name>A0A7S4NRJ4_9EUKA</name>
<dbReference type="SUPFAM" id="SSF69572">
    <property type="entry name" value="Activating enzymes of the ubiquitin-like proteins"/>
    <property type="match status" value="2"/>
</dbReference>
<dbReference type="Gene3D" id="2.40.30.180">
    <property type="entry name" value="Ubiquitin-activating enzyme E1, FCCH domain"/>
    <property type="match status" value="1"/>
</dbReference>
<keyword evidence="5" id="KW-0833">Ubl conjugation pathway</keyword>
<dbReference type="Gene3D" id="1.10.10.2660">
    <property type="entry name" value="Ubiquitin-activating enzyme E1, SCCH domain"/>
    <property type="match status" value="1"/>
</dbReference>
<evidence type="ECO:0000256" key="1">
    <source>
        <dbReference type="ARBA" id="ARBA00004906"/>
    </source>
</evidence>
<evidence type="ECO:0000313" key="9">
    <source>
        <dbReference type="EMBL" id="CAE2305169.1"/>
    </source>
</evidence>
<evidence type="ECO:0000256" key="4">
    <source>
        <dbReference type="ARBA" id="ARBA00022741"/>
    </source>
</evidence>
<evidence type="ECO:0000256" key="3">
    <source>
        <dbReference type="ARBA" id="ARBA00022598"/>
    </source>
</evidence>
<accession>A0A7S4NRJ4</accession>
<dbReference type="GO" id="GO:0004839">
    <property type="term" value="F:ubiquitin activating enzyme activity"/>
    <property type="evidence" value="ECO:0007669"/>
    <property type="project" value="TreeGrafter"/>
</dbReference>
<dbReference type="EMBL" id="HBKR01016917">
    <property type="protein sequence ID" value="CAE2305169.1"/>
    <property type="molecule type" value="Transcribed_RNA"/>
</dbReference>
<dbReference type="UniPathway" id="UPA00143"/>
<comment type="pathway">
    <text evidence="1">Protein modification; protein ubiquitination.</text>
</comment>
<evidence type="ECO:0000259" key="8">
    <source>
        <dbReference type="SMART" id="SM00985"/>
    </source>
</evidence>
<protein>
    <recommendedName>
        <fullName evidence="8">Ubiquitin-activating enzyme E1 C-terminal domain-containing protein</fullName>
    </recommendedName>
</protein>
<evidence type="ECO:0000256" key="6">
    <source>
        <dbReference type="ARBA" id="ARBA00022840"/>
    </source>
</evidence>
<dbReference type="InterPro" id="IPR042063">
    <property type="entry name" value="Ubi_acti_E1_SCCH"/>
</dbReference>
<dbReference type="GO" id="GO:0006511">
    <property type="term" value="P:ubiquitin-dependent protein catabolic process"/>
    <property type="evidence" value="ECO:0007669"/>
    <property type="project" value="TreeGrafter"/>
</dbReference>
<dbReference type="PANTHER" id="PTHR10953:SF186">
    <property type="entry name" value="UBIQUITIN-LIKE MODIFIER-ACTIVATING ENZYME 6"/>
    <property type="match status" value="1"/>
</dbReference>
<dbReference type="Pfam" id="PF09358">
    <property type="entry name" value="E1_UFD"/>
    <property type="match status" value="1"/>
</dbReference>
<organism evidence="9">
    <name type="scientific">Paramoeba aestuarina</name>
    <dbReference type="NCBI Taxonomy" id="180227"/>
    <lineage>
        <taxon>Eukaryota</taxon>
        <taxon>Amoebozoa</taxon>
        <taxon>Discosea</taxon>
        <taxon>Flabellinia</taxon>
        <taxon>Dactylopodida</taxon>
        <taxon>Paramoebidae</taxon>
        <taxon>Paramoeba</taxon>
    </lineage>
</organism>
<dbReference type="Gene3D" id="3.10.290.60">
    <property type="entry name" value="Ubiquitin-activating enzyme E1, UFD domain"/>
    <property type="match status" value="1"/>
</dbReference>
<dbReference type="InterPro" id="IPR018965">
    <property type="entry name" value="Ub-activating_enz_E1_C"/>
</dbReference>
<feature type="domain" description="Ubiquitin-activating enzyme E1 C-terminal" evidence="8">
    <location>
        <begin position="874"/>
        <end position="1003"/>
    </location>
</feature>
<dbReference type="InterPro" id="IPR019572">
    <property type="entry name" value="UBA_E1_SCCH"/>
</dbReference>
<dbReference type="NCBIfam" id="TIGR01408">
    <property type="entry name" value="Ube1"/>
    <property type="match status" value="1"/>
</dbReference>
<dbReference type="InterPro" id="IPR018075">
    <property type="entry name" value="UBQ-activ_enz_E1"/>
</dbReference>
<keyword evidence="4" id="KW-0547">Nucleotide-binding</keyword>
<evidence type="ECO:0000256" key="2">
    <source>
        <dbReference type="ARBA" id="ARBA00005673"/>
    </source>
</evidence>
<dbReference type="InterPro" id="IPR000011">
    <property type="entry name" value="UBQ/SUMO-activ_enz_E1-like"/>
</dbReference>
<feature type="compositionally biased region" description="Acidic residues" evidence="7">
    <location>
        <begin position="983"/>
        <end position="998"/>
    </location>
</feature>
<dbReference type="FunFam" id="3.50.50.80:FF:000002">
    <property type="entry name" value="SUMO-activating enzyme subunit 2"/>
    <property type="match status" value="1"/>
</dbReference>
<dbReference type="PANTHER" id="PTHR10953">
    <property type="entry name" value="UBIQUITIN-ACTIVATING ENZYME E1"/>
    <property type="match status" value="1"/>
</dbReference>
<dbReference type="FunFam" id="3.50.50.80:FF:000001">
    <property type="entry name" value="ubiquitin-like modifier-activating enzyme 1"/>
    <property type="match status" value="1"/>
</dbReference>
<dbReference type="GO" id="GO:0005737">
    <property type="term" value="C:cytoplasm"/>
    <property type="evidence" value="ECO:0007669"/>
    <property type="project" value="TreeGrafter"/>
</dbReference>
<dbReference type="SMART" id="SM00985">
    <property type="entry name" value="UBA_e1_C"/>
    <property type="match status" value="1"/>
</dbReference>
<dbReference type="Pfam" id="PF00899">
    <property type="entry name" value="ThiF"/>
    <property type="match status" value="2"/>
</dbReference>
<evidence type="ECO:0000256" key="5">
    <source>
        <dbReference type="ARBA" id="ARBA00022786"/>
    </source>
</evidence>
<reference evidence="9" key="1">
    <citation type="submission" date="2021-01" db="EMBL/GenBank/DDBJ databases">
        <authorList>
            <person name="Corre E."/>
            <person name="Pelletier E."/>
            <person name="Niang G."/>
            <person name="Scheremetjew M."/>
            <person name="Finn R."/>
            <person name="Kale V."/>
            <person name="Holt S."/>
            <person name="Cochrane G."/>
            <person name="Meng A."/>
            <person name="Brown T."/>
            <person name="Cohen L."/>
        </authorList>
    </citation>
    <scope>NUCLEOTIDE SEQUENCE</scope>
    <source>
        <strain evidence="9">SoJaBio B1-5/56/2</strain>
    </source>
</reference>
<dbReference type="Pfam" id="PF10585">
    <property type="entry name" value="UBA_E1_SCCH"/>
    <property type="match status" value="1"/>
</dbReference>
<dbReference type="Gene3D" id="3.50.50.80">
    <property type="entry name" value="Ubiquitin-activating enzyme E1, inactive adenylation domain, subdomain 1"/>
    <property type="match status" value="1"/>
</dbReference>
<feature type="region of interest" description="Disordered" evidence="7">
    <location>
        <begin position="983"/>
        <end position="1007"/>
    </location>
</feature>
<evidence type="ECO:0000256" key="7">
    <source>
        <dbReference type="SAM" id="MobiDB-lite"/>
    </source>
</evidence>
<dbReference type="AlphaFoldDB" id="A0A7S4NRJ4"/>
<proteinExistence type="inferred from homology"/>
<dbReference type="InterPro" id="IPR000594">
    <property type="entry name" value="ThiF_NAD_FAD-bd"/>
</dbReference>
<dbReference type="InterPro" id="IPR042449">
    <property type="entry name" value="Ub-E1_IAD_1"/>
</dbReference>
<sequence>MADKQEIDHDLYSRQYYVYGKEAMEKMAKASVLIVGLGGIGVEIAKNVALAGVRQLVLNDTEKVSTSDLSTQFYAGEKDVGKNRAEVSALRVKELNPYTNVSATTKDVFADLTSLKDFSVVCLCNQPLAKQVQVSDFCHQNNIQLVVAEVRGLFTNLFVGVGENFDVYDKDGEELKEVIIGGIERGEKTTIKCLPDHIHGLDAGDWITFREVKGPSELNGGHYYPIESTPTPSTIVIKHDSSSSAEYVQGTGIIQQVKEVVKVTHKKLSESLENPELLLCDFGKLDAPPQIHIAFRAVNAFYEEKKQWPRPWNADDAAAVVKHAERINAASLKVELDNKLVTLLSNVWLGELAPLTTSLGGIAGQEVLKCVSGKFTPLNQHMYLDFRELAPEKGTAPTGSRYDAQNIAISAETTEKLQNLRLFMVGAGAIGCELLKTLAMMGCCTGKGELTVTDDDHIERSNLNRQFLFRDCHIGKPKSLTAKGSALEMNPSMVIDAHKRRVDPKSADIYTDAFFESQDCVLNALDNLEARKYVDHRITIAQRPLIESGTMGTKGHVQVIVPFITETYSQQNDPVSKDVPFCTIKSFPHEINHCVQWARALAFQNHFVEKPTLFRQFKNTQDLLSVLHSPKVRTLKPWILAKLLDRRPKTFQDCVDYARLKWEKYFNHEPRQLLLLFPPDHTVDNGKLFWSNPKRQPHALEFSDSDPLHRQFIVSFANLWAFVWKLDAVRDENAIMEMVKKSPVPTFVAKKKNVETDESVSAEKAEEAKQDKVSDEAIAGYVAKLEEFVKAGFPAELEAVDFEKDDDSNFHIDCINSIANLRARVYTIPEIDRYETKKIAGRIIPAIAATTAVVSGLAAAELIKTVKGAKLEQYKSCFFNLSLPQFTLSEPGEVRKEKISKGLYGTIWDRWEVREGDMSLQDFIDFVSEKWSIEIGAVFLGNSQIWNGLMPKHRARLPKMVSELVKKTDDMKYVDLLAIVEEEDEDEDASDEEDEEESGGPTIRFFF</sequence>
<dbReference type="InterPro" id="IPR042302">
    <property type="entry name" value="E1_FCCH_sf"/>
</dbReference>
<keyword evidence="6" id="KW-0067">ATP-binding</keyword>
<dbReference type="GO" id="GO:0005634">
    <property type="term" value="C:nucleus"/>
    <property type="evidence" value="ECO:0007669"/>
    <property type="project" value="TreeGrafter"/>
</dbReference>
<dbReference type="InterPro" id="IPR035985">
    <property type="entry name" value="Ubiquitin-activating_enz"/>
</dbReference>
<dbReference type="GO" id="GO:0006974">
    <property type="term" value="P:DNA damage response"/>
    <property type="evidence" value="ECO:0007669"/>
    <property type="project" value="TreeGrafter"/>
</dbReference>
<dbReference type="GO" id="GO:0005524">
    <property type="term" value="F:ATP binding"/>
    <property type="evidence" value="ECO:0007669"/>
    <property type="project" value="UniProtKB-KW"/>
</dbReference>
<gene>
    <name evidence="9" type="ORF">NAES01612_LOCUS11211</name>
</gene>
<dbReference type="InterPro" id="IPR038252">
    <property type="entry name" value="UBA_E1_C_sf"/>
</dbReference>
<dbReference type="InterPro" id="IPR045886">
    <property type="entry name" value="ThiF/MoeB/HesA"/>
</dbReference>
<dbReference type="Gene3D" id="3.40.50.12550">
    <property type="entry name" value="Ubiquitin-activating enzyme E1, inactive adenylation domain, subdomain 2"/>
    <property type="match status" value="1"/>
</dbReference>
<dbReference type="PRINTS" id="PR01849">
    <property type="entry name" value="UBIQUITINACT"/>
</dbReference>
<keyword evidence="3" id="KW-0436">Ligase</keyword>
<comment type="similarity">
    <text evidence="2">Belongs to the ubiquitin-activating E1 family.</text>
</comment>
<dbReference type="Gene3D" id="3.40.50.720">
    <property type="entry name" value="NAD(P)-binding Rossmann-like Domain"/>
    <property type="match status" value="1"/>
</dbReference>